<evidence type="ECO:0000313" key="27">
    <source>
        <dbReference type="Proteomes" id="UP001204953"/>
    </source>
</evidence>
<dbReference type="SUPFAM" id="SSF47384">
    <property type="entry name" value="Homodimeric domain of signal transducing histidine kinase"/>
    <property type="match status" value="1"/>
</dbReference>
<comment type="catalytic activity">
    <reaction evidence="1">
        <text>ATP + protein L-histidine = ADP + protein N-phospho-L-histidine.</text>
        <dbReference type="EC" id="2.7.13.3"/>
    </reaction>
</comment>
<dbReference type="InterPro" id="IPR000700">
    <property type="entry name" value="PAS-assoc_C"/>
</dbReference>
<dbReference type="Gene3D" id="3.30.450.20">
    <property type="entry name" value="PAS domain"/>
    <property type="match status" value="1"/>
</dbReference>
<keyword evidence="18" id="KW-0175">Coiled coil</keyword>
<dbReference type="SMART" id="SM00448">
    <property type="entry name" value="REC"/>
    <property type="match status" value="2"/>
</dbReference>
<evidence type="ECO:0000256" key="7">
    <source>
        <dbReference type="ARBA" id="ARBA00022679"/>
    </source>
</evidence>
<feature type="domain" description="Histidine kinase" evidence="21">
    <location>
        <begin position="920"/>
        <end position="1169"/>
    </location>
</feature>
<feature type="domain" description="PAS" evidence="23">
    <location>
        <begin position="202"/>
        <end position="257"/>
    </location>
</feature>
<evidence type="ECO:0000313" key="26">
    <source>
        <dbReference type="EMBL" id="MCP2730295.1"/>
    </source>
</evidence>
<dbReference type="Pfam" id="PF02518">
    <property type="entry name" value="HATPase_c"/>
    <property type="match status" value="1"/>
</dbReference>
<proteinExistence type="inferred from homology"/>
<dbReference type="SUPFAM" id="SSF52172">
    <property type="entry name" value="CheY-like"/>
    <property type="match status" value="2"/>
</dbReference>
<dbReference type="Pfam" id="PF00072">
    <property type="entry name" value="Response_reg"/>
    <property type="match status" value="2"/>
</dbReference>
<evidence type="ECO:0000259" key="24">
    <source>
        <dbReference type="PROSITE" id="PS50113"/>
    </source>
</evidence>
<gene>
    <name evidence="26" type="ORF">NJ959_17830</name>
</gene>
<dbReference type="Pfam" id="PF01627">
    <property type="entry name" value="Hpt"/>
    <property type="match status" value="1"/>
</dbReference>
<dbReference type="Gene3D" id="1.10.287.130">
    <property type="match status" value="1"/>
</dbReference>
<dbReference type="PROSITE" id="PS50894">
    <property type="entry name" value="HPT"/>
    <property type="match status" value="1"/>
</dbReference>
<dbReference type="InterPro" id="IPR011006">
    <property type="entry name" value="CheY-like_superfamily"/>
</dbReference>
<keyword evidence="6 17" id="KW-0597">Phosphoprotein</keyword>
<keyword evidence="13" id="KW-0902">Two-component regulatory system</keyword>
<feature type="domain" description="Phytochrome chromophore attachment site" evidence="20">
    <location>
        <begin position="532"/>
        <end position="668"/>
    </location>
</feature>
<dbReference type="Proteomes" id="UP001204953">
    <property type="component" value="Unassembled WGS sequence"/>
</dbReference>
<dbReference type="Gene3D" id="3.40.50.2300">
    <property type="match status" value="2"/>
</dbReference>
<dbReference type="InterPro" id="IPR003018">
    <property type="entry name" value="GAF"/>
</dbReference>
<dbReference type="Gene3D" id="1.20.120.160">
    <property type="entry name" value="HPT domain"/>
    <property type="match status" value="1"/>
</dbReference>
<protein>
    <recommendedName>
        <fullName evidence="15">Circadian input-output histidine kinase CikA</fullName>
        <ecNumber evidence="4">2.7.13.3</ecNumber>
    </recommendedName>
</protein>
<evidence type="ECO:0000256" key="5">
    <source>
        <dbReference type="ARBA" id="ARBA00022475"/>
    </source>
</evidence>
<dbReference type="PROSITE" id="PS50110">
    <property type="entry name" value="RESPONSE_REGULATORY"/>
    <property type="match status" value="2"/>
</dbReference>
<dbReference type="CDD" id="cd00130">
    <property type="entry name" value="PAS"/>
    <property type="match status" value="1"/>
</dbReference>
<dbReference type="GO" id="GO:0005524">
    <property type="term" value="F:ATP binding"/>
    <property type="evidence" value="ECO:0007669"/>
    <property type="project" value="UniProtKB-KW"/>
</dbReference>
<dbReference type="EC" id="2.7.13.3" evidence="4"/>
<feature type="domain" description="Response regulatory" evidence="22">
    <location>
        <begin position="1334"/>
        <end position="1451"/>
    </location>
</feature>
<keyword evidence="5" id="KW-1003">Cell membrane</keyword>
<evidence type="ECO:0000256" key="16">
    <source>
        <dbReference type="PROSITE-ProRule" id="PRU00110"/>
    </source>
</evidence>
<dbReference type="InterPro" id="IPR029016">
    <property type="entry name" value="GAF-like_dom_sf"/>
</dbReference>
<evidence type="ECO:0000256" key="18">
    <source>
        <dbReference type="SAM" id="Coils"/>
    </source>
</evidence>
<feature type="modified residue" description="4-aspartylphosphate" evidence="17">
    <location>
        <position position="1239"/>
    </location>
</feature>
<feature type="region of interest" description="Disordered" evidence="19">
    <location>
        <begin position="1063"/>
        <end position="1090"/>
    </location>
</feature>
<feature type="coiled-coil region" evidence="18">
    <location>
        <begin position="118"/>
        <end position="145"/>
    </location>
</feature>
<evidence type="ECO:0000256" key="3">
    <source>
        <dbReference type="ARBA" id="ARBA00006402"/>
    </source>
</evidence>
<evidence type="ECO:0000256" key="8">
    <source>
        <dbReference type="ARBA" id="ARBA00022692"/>
    </source>
</evidence>
<dbReference type="PROSITE" id="PS50109">
    <property type="entry name" value="HIS_KIN"/>
    <property type="match status" value="1"/>
</dbReference>
<dbReference type="GO" id="GO:0005886">
    <property type="term" value="C:plasma membrane"/>
    <property type="evidence" value="ECO:0007669"/>
    <property type="project" value="UniProtKB-SubCell"/>
</dbReference>
<accession>A0AAE3GT64</accession>
<dbReference type="CDD" id="cd17546">
    <property type="entry name" value="REC_hyHK_CKI1_RcsC-like"/>
    <property type="match status" value="2"/>
</dbReference>
<keyword evidence="12" id="KW-1133">Transmembrane helix</keyword>
<keyword evidence="10" id="KW-0418">Kinase</keyword>
<comment type="caution">
    <text evidence="26">The sequence shown here is derived from an EMBL/GenBank/DDBJ whole genome shotgun (WGS) entry which is preliminary data.</text>
</comment>
<feature type="domain" description="Response regulatory" evidence="22">
    <location>
        <begin position="1189"/>
        <end position="1306"/>
    </location>
</feature>
<dbReference type="EMBL" id="JAMZMM010000186">
    <property type="protein sequence ID" value="MCP2730295.1"/>
    <property type="molecule type" value="Genomic_DNA"/>
</dbReference>
<sequence>MRPPLALGVNPSDSLWKALEEMRQISPMEPLLVRGGAYETLGELESLTPPQPLEIASPTPPSLVGKGAGGLGFPNSPTVSSYLGILAPEDVLRSLDPMAMLGIIAGLQETVAQITPQLEEIQQELQEQMAVNEEVQTALKESQARLRLINRLSTEEVIGKGLEVRGEEKGLEAQEQGLVNSSSLLPIPYSLLPTPHRDQISSIEFLNNILNAIPDPIFVKNEQHQWIAVNDAFCELMGCSREQLIGKTDRDLLPQEEADVFWEKDDLVFTTCVPDENEESLTDASGKTHIIYTKKSIFFDEAERKILVGTIRDISGQKQVEAVLRQQAEREKLIRAIALRIHQSLDFDEILNTTVTEVRQFLDTDRVMIYRFNPDWSGIVAIESVIAPWNAVLDIHVKDDCFAENYVKAYQQGRIQVVEDIYNAEMADCHIEFLAKFQVRANLVVPILRGEELWGLLIAQHCRSTRKWQELEIDLLQQLATQVAIALNQLGYKQQLERELNERKQAEVALRHQAESERLISSISMRIRQSLELDEILNTTVTEVRQFLATDRVLIYRFNPDWSGIVAVESVDANLKVVWGTTIHDPCFGETYASVYQEGHISAIENIYTANLVPCYVDFVAQFDAIATLTVPILQGDKLWGLLIAHHCRDPRQWQTVEIDLLVQLATQVAIAVQQSELYQHLSAELIERHETELALQQQLQRSLLLKQITQEIRGSLDTQQIFQTAVTQIGRTFRVNRCVIHTYREEGEQVKSQDEQQTTNNKQPIPRIPIVAEYLESRYASILDLTMPVRGNPYMEDLLIRDRAIASPDVSNDPLLQPITFLCRQINLKSMLAIRTSYKGQPNGVIALHQCDTCRQWTTDEIELLEAVADQVGIALAQAQLLEQEKRQRQQLAEQNQATIAAKHSAEAANKAKSEFLATMSHEIRTPMNAVIGMTGLLLETPLTRQQADFVETIRNSGETLLTIINDILDFSKIESGKLELEEQPFNLRTSIEESLDLLAPRATEKGIELTYIIDPKTPIAILGDITRLRQILVNLLSNAVKFTTTGEVTISVTSKVVNTPTTNNQQEITNNQQPTRNNQQPTTNNQPQNYEIKFAVKDTGIGIPADRLDRLFKPFSQVDSSTSRHFGGTGLGLVICKRLSEMMGGTIWVESHAGEGSTFYFTVVTQSCHIDDEIDLDVRQPQLDGKRVLIVDDNATNRQILTLQGEFWGMTTRAVESGTEALELLEDGEYFDLAILDMQMPRMDGLTLASEIRQLQNYQELPLVMLTSMGKPETRTQIDEIKFAAILTKPIKQSQLHDILVQVMGGKPIKVRSSYPISPQIDPDMASRLPLRILLAEDNVVNQQVGLHLLRRLGYRADVAGNGLEVIEALRRQFYDVVFMDVQMPEMDGLAAAKYICSEWSIYQRPRIVAMTANAMQGDREICLQAGMDDYISKPIRIEELVRALNQCQSELEVRGERLEVIEEEKFLLPEELIGEEEGLEARESGLENSSSLAPIPQPIAPFPLEEVIDATAFEELQLMVNENEMLVRVIDSYLEETPQLLEGMTQAISQGDAATLQRYAHNLKSTSATFGAMRLSELCRELEGMKLTFVNNTFGGVSQPNSANNWELAAAILSQMVAEYENVKTALYFEREKLEG</sequence>
<dbReference type="PANTHER" id="PTHR45339">
    <property type="entry name" value="HYBRID SIGNAL TRANSDUCTION HISTIDINE KINASE J"/>
    <property type="match status" value="1"/>
</dbReference>
<evidence type="ECO:0000259" key="23">
    <source>
        <dbReference type="PROSITE" id="PS50112"/>
    </source>
</evidence>
<evidence type="ECO:0000256" key="1">
    <source>
        <dbReference type="ARBA" id="ARBA00000085"/>
    </source>
</evidence>
<dbReference type="CDD" id="cd16922">
    <property type="entry name" value="HATPase_EvgS-ArcB-TorS-like"/>
    <property type="match status" value="1"/>
</dbReference>
<evidence type="ECO:0000256" key="13">
    <source>
        <dbReference type="ARBA" id="ARBA00023012"/>
    </source>
</evidence>
<organism evidence="26 27">
    <name type="scientific">Limnofasciculus baicalensis BBK-W-15</name>
    <dbReference type="NCBI Taxonomy" id="2699891"/>
    <lineage>
        <taxon>Bacteria</taxon>
        <taxon>Bacillati</taxon>
        <taxon>Cyanobacteriota</taxon>
        <taxon>Cyanophyceae</taxon>
        <taxon>Coleofasciculales</taxon>
        <taxon>Coleofasciculaceae</taxon>
        <taxon>Limnofasciculus</taxon>
        <taxon>Limnofasciculus baicalensis</taxon>
    </lineage>
</organism>
<evidence type="ECO:0000256" key="10">
    <source>
        <dbReference type="ARBA" id="ARBA00022777"/>
    </source>
</evidence>
<evidence type="ECO:0000256" key="9">
    <source>
        <dbReference type="ARBA" id="ARBA00022741"/>
    </source>
</evidence>
<dbReference type="InterPro" id="IPR013656">
    <property type="entry name" value="PAS_4"/>
</dbReference>
<dbReference type="PANTHER" id="PTHR45339:SF1">
    <property type="entry name" value="HYBRID SIGNAL TRANSDUCTION HISTIDINE KINASE J"/>
    <property type="match status" value="1"/>
</dbReference>
<evidence type="ECO:0000256" key="11">
    <source>
        <dbReference type="ARBA" id="ARBA00022840"/>
    </source>
</evidence>
<dbReference type="InterPro" id="IPR001789">
    <property type="entry name" value="Sig_transdc_resp-reg_receiver"/>
</dbReference>
<evidence type="ECO:0000256" key="6">
    <source>
        <dbReference type="ARBA" id="ARBA00022553"/>
    </source>
</evidence>
<dbReference type="InterPro" id="IPR036890">
    <property type="entry name" value="HATPase_C_sf"/>
</dbReference>
<evidence type="ECO:0000259" key="21">
    <source>
        <dbReference type="PROSITE" id="PS50109"/>
    </source>
</evidence>
<dbReference type="InterPro" id="IPR000014">
    <property type="entry name" value="PAS"/>
</dbReference>
<dbReference type="SUPFAM" id="SSF55874">
    <property type="entry name" value="ATPase domain of HSP90 chaperone/DNA topoisomerase II/histidine kinase"/>
    <property type="match status" value="1"/>
</dbReference>
<dbReference type="FunFam" id="3.30.565.10:FF:000010">
    <property type="entry name" value="Sensor histidine kinase RcsC"/>
    <property type="match status" value="1"/>
</dbReference>
<dbReference type="Gene3D" id="3.30.565.10">
    <property type="entry name" value="Histidine kinase-like ATPase, C-terminal domain"/>
    <property type="match status" value="1"/>
</dbReference>
<dbReference type="GO" id="GO:0000155">
    <property type="term" value="F:phosphorelay sensor kinase activity"/>
    <property type="evidence" value="ECO:0007669"/>
    <property type="project" value="InterPro"/>
</dbReference>
<evidence type="ECO:0000259" key="20">
    <source>
        <dbReference type="PROSITE" id="PS50046"/>
    </source>
</evidence>
<keyword evidence="9" id="KW-0547">Nucleotide-binding</keyword>
<dbReference type="InterPro" id="IPR036641">
    <property type="entry name" value="HPT_dom_sf"/>
</dbReference>
<dbReference type="CDD" id="cd00082">
    <property type="entry name" value="HisKA"/>
    <property type="match status" value="1"/>
</dbReference>
<dbReference type="InterPro" id="IPR008207">
    <property type="entry name" value="Sig_transdc_His_kin_Hpt_dom"/>
</dbReference>
<keyword evidence="27" id="KW-1185">Reference proteome</keyword>
<evidence type="ECO:0000256" key="14">
    <source>
        <dbReference type="ARBA" id="ARBA00023136"/>
    </source>
</evidence>
<reference evidence="26" key="1">
    <citation type="submission" date="2022-06" db="EMBL/GenBank/DDBJ databases">
        <title>New cyanobacteria of genus Symplocastrum in benthos of Lake Baikal.</title>
        <authorList>
            <person name="Sorokovikova E."/>
            <person name="Tikhonova I."/>
            <person name="Krasnopeev A."/>
            <person name="Evseev P."/>
            <person name="Gladkikh A."/>
            <person name="Belykh O."/>
        </authorList>
    </citation>
    <scope>NUCLEOTIDE SEQUENCE</scope>
    <source>
        <strain evidence="26">BBK-W-15</strain>
    </source>
</reference>
<keyword evidence="7" id="KW-0808">Transferase</keyword>
<dbReference type="Pfam" id="PF01590">
    <property type="entry name" value="GAF"/>
    <property type="match status" value="3"/>
</dbReference>
<dbReference type="PROSITE" id="PS50046">
    <property type="entry name" value="PHYTOCHROME_2"/>
    <property type="match status" value="2"/>
</dbReference>
<dbReference type="Pfam" id="PF00512">
    <property type="entry name" value="HisKA"/>
    <property type="match status" value="1"/>
</dbReference>
<evidence type="ECO:0000256" key="12">
    <source>
        <dbReference type="ARBA" id="ARBA00022989"/>
    </source>
</evidence>
<dbReference type="InterPro" id="IPR003594">
    <property type="entry name" value="HATPase_dom"/>
</dbReference>
<feature type="domain" description="PAC" evidence="24">
    <location>
        <begin position="275"/>
        <end position="326"/>
    </location>
</feature>
<dbReference type="SMART" id="SM00065">
    <property type="entry name" value="GAF"/>
    <property type="match status" value="3"/>
</dbReference>
<keyword evidence="8" id="KW-0812">Transmembrane</keyword>
<dbReference type="InterPro" id="IPR035965">
    <property type="entry name" value="PAS-like_dom_sf"/>
</dbReference>
<dbReference type="SMART" id="SM00091">
    <property type="entry name" value="PAS"/>
    <property type="match status" value="1"/>
</dbReference>
<evidence type="ECO:0000259" key="25">
    <source>
        <dbReference type="PROSITE" id="PS50894"/>
    </source>
</evidence>
<evidence type="ECO:0000256" key="15">
    <source>
        <dbReference type="ARBA" id="ARBA00074306"/>
    </source>
</evidence>
<keyword evidence="11" id="KW-0067">ATP-binding</keyword>
<dbReference type="PROSITE" id="PS50112">
    <property type="entry name" value="PAS"/>
    <property type="match status" value="1"/>
</dbReference>
<dbReference type="InterPro" id="IPR005467">
    <property type="entry name" value="His_kinase_dom"/>
</dbReference>
<evidence type="ECO:0000256" key="4">
    <source>
        <dbReference type="ARBA" id="ARBA00012438"/>
    </source>
</evidence>
<dbReference type="NCBIfam" id="TIGR00229">
    <property type="entry name" value="sensory_box"/>
    <property type="match status" value="1"/>
</dbReference>
<evidence type="ECO:0000256" key="17">
    <source>
        <dbReference type="PROSITE-ProRule" id="PRU00169"/>
    </source>
</evidence>
<comment type="subcellular location">
    <subcellularLocation>
        <location evidence="2">Cell membrane</location>
        <topology evidence="2">Multi-pass membrane protein</topology>
    </subcellularLocation>
</comment>
<evidence type="ECO:0000259" key="22">
    <source>
        <dbReference type="PROSITE" id="PS50110"/>
    </source>
</evidence>
<feature type="modified residue" description="4-aspartylphosphate" evidence="17">
    <location>
        <position position="1383"/>
    </location>
</feature>
<dbReference type="SUPFAM" id="SSF47226">
    <property type="entry name" value="Histidine-containing phosphotransfer domain, HPT domain"/>
    <property type="match status" value="1"/>
</dbReference>
<dbReference type="SMART" id="SM00388">
    <property type="entry name" value="HisKA"/>
    <property type="match status" value="1"/>
</dbReference>
<keyword evidence="14" id="KW-0472">Membrane</keyword>
<feature type="domain" description="Phytochrome chromophore attachment site" evidence="20">
    <location>
        <begin position="346"/>
        <end position="482"/>
    </location>
</feature>
<feature type="domain" description="HPt" evidence="25">
    <location>
        <begin position="1525"/>
        <end position="1633"/>
    </location>
</feature>
<dbReference type="Pfam" id="PF08448">
    <property type="entry name" value="PAS_4"/>
    <property type="match status" value="1"/>
</dbReference>
<name>A0AAE3GT64_9CYAN</name>
<feature type="modified residue" description="Phosphohistidine" evidence="16">
    <location>
        <position position="1564"/>
    </location>
</feature>
<dbReference type="SUPFAM" id="SSF55781">
    <property type="entry name" value="GAF domain-like"/>
    <property type="match status" value="3"/>
</dbReference>
<dbReference type="Gene3D" id="3.30.450.40">
    <property type="match status" value="3"/>
</dbReference>
<dbReference type="InterPro" id="IPR036097">
    <property type="entry name" value="HisK_dim/P_sf"/>
</dbReference>
<dbReference type="InterPro" id="IPR004358">
    <property type="entry name" value="Sig_transdc_His_kin-like_C"/>
</dbReference>
<dbReference type="FunFam" id="1.10.287.130:FF:000004">
    <property type="entry name" value="Ethylene receptor 1"/>
    <property type="match status" value="1"/>
</dbReference>
<evidence type="ECO:0000256" key="2">
    <source>
        <dbReference type="ARBA" id="ARBA00004651"/>
    </source>
</evidence>
<dbReference type="InterPro" id="IPR016132">
    <property type="entry name" value="Phyto_chromo_attachment"/>
</dbReference>
<evidence type="ECO:0000256" key="19">
    <source>
        <dbReference type="SAM" id="MobiDB-lite"/>
    </source>
</evidence>
<comment type="similarity">
    <text evidence="3">In the N-terminal section; belongs to the phytochrome family.</text>
</comment>
<dbReference type="SMART" id="SM00387">
    <property type="entry name" value="HATPase_c"/>
    <property type="match status" value="1"/>
</dbReference>
<dbReference type="SUPFAM" id="SSF55785">
    <property type="entry name" value="PYP-like sensor domain (PAS domain)"/>
    <property type="match status" value="1"/>
</dbReference>
<dbReference type="PROSITE" id="PS50113">
    <property type="entry name" value="PAC"/>
    <property type="match status" value="1"/>
</dbReference>
<dbReference type="PRINTS" id="PR00344">
    <property type="entry name" value="BCTRLSENSOR"/>
</dbReference>
<dbReference type="InterPro" id="IPR003661">
    <property type="entry name" value="HisK_dim/P_dom"/>
</dbReference>